<feature type="domain" description="LytR/CpsA/Psr regulator C-terminal" evidence="2">
    <location>
        <begin position="317"/>
        <end position="400"/>
    </location>
</feature>
<feature type="transmembrane region" description="Helical" evidence="1">
    <location>
        <begin position="122"/>
        <end position="150"/>
    </location>
</feature>
<gene>
    <name evidence="3" type="ORF">UV73_C0012G0116</name>
</gene>
<dbReference type="STRING" id="1618443.UV73_C0012G0116"/>
<dbReference type="Pfam" id="PF13399">
    <property type="entry name" value="LytR_C"/>
    <property type="match status" value="1"/>
</dbReference>
<dbReference type="InterPro" id="IPR027381">
    <property type="entry name" value="LytR/CpsA/Psr_C"/>
</dbReference>
<dbReference type="Proteomes" id="UP000034894">
    <property type="component" value="Unassembled WGS sequence"/>
</dbReference>
<keyword evidence="1" id="KW-0812">Transmembrane</keyword>
<feature type="transmembrane region" description="Helical" evidence="1">
    <location>
        <begin position="157"/>
        <end position="175"/>
    </location>
</feature>
<protein>
    <recommendedName>
        <fullName evidence="2">LytR/CpsA/Psr regulator C-terminal domain-containing protein</fullName>
    </recommendedName>
</protein>
<feature type="transmembrane region" description="Helical" evidence="1">
    <location>
        <begin position="46"/>
        <end position="65"/>
    </location>
</feature>
<evidence type="ECO:0000313" key="3">
    <source>
        <dbReference type="EMBL" id="KKS96088.1"/>
    </source>
</evidence>
<dbReference type="EMBL" id="LCFP01000012">
    <property type="protein sequence ID" value="KKS96088.1"/>
    <property type="molecule type" value="Genomic_DNA"/>
</dbReference>
<evidence type="ECO:0000313" key="4">
    <source>
        <dbReference type="Proteomes" id="UP000034894"/>
    </source>
</evidence>
<keyword evidence="1" id="KW-1133">Transmembrane helix</keyword>
<proteinExistence type="predicted"/>
<dbReference type="Gene3D" id="3.30.70.2390">
    <property type="match status" value="1"/>
</dbReference>
<feature type="transmembrane region" description="Helical" evidence="1">
    <location>
        <begin position="7"/>
        <end position="40"/>
    </location>
</feature>
<comment type="caution">
    <text evidence="3">The sequence shown here is derived from an EMBL/GenBank/DDBJ whole genome shotgun (WGS) entry which is preliminary data.</text>
</comment>
<feature type="transmembrane region" description="Helical" evidence="1">
    <location>
        <begin position="72"/>
        <end position="92"/>
    </location>
</feature>
<evidence type="ECO:0000256" key="1">
    <source>
        <dbReference type="SAM" id="Phobius"/>
    </source>
</evidence>
<name>A0A0G1GAX8_9BACT</name>
<feature type="transmembrane region" description="Helical" evidence="1">
    <location>
        <begin position="241"/>
        <end position="261"/>
    </location>
</feature>
<organism evidence="3 4">
    <name type="scientific">Candidatus Gottesmanbacteria bacterium GW2011_GWA2_43_14</name>
    <dbReference type="NCBI Taxonomy" id="1618443"/>
    <lineage>
        <taxon>Bacteria</taxon>
        <taxon>Candidatus Gottesmaniibacteriota</taxon>
    </lineage>
</organism>
<reference evidence="3 4" key="1">
    <citation type="journal article" date="2015" name="Nature">
        <title>rRNA introns, odd ribosomes, and small enigmatic genomes across a large radiation of phyla.</title>
        <authorList>
            <person name="Brown C.T."/>
            <person name="Hug L.A."/>
            <person name="Thomas B.C."/>
            <person name="Sharon I."/>
            <person name="Castelle C.J."/>
            <person name="Singh A."/>
            <person name="Wilkins M.J."/>
            <person name="Williams K.H."/>
            <person name="Banfield J.F."/>
        </authorList>
    </citation>
    <scope>NUCLEOTIDE SEQUENCE [LARGE SCALE GENOMIC DNA]</scope>
</reference>
<accession>A0A0G1GAX8</accession>
<sequence length="404" mass="45363">MRDIRPVNILFTSIVFLFVVYLTGALDLAITASVIASALLFRFQSVWLFLSALIVFAFYLVTIFLSLKIKLVTDFSVSSYLLFASGLLLYFLEGQKSRWQINLPVLDKFPVDRNNLVKLGAILFFTFLVYPLTGPNFGAIFGYIAFLYLFKKSEGRYAFIVALFFLILCPFLLIAKREKVAEESAIFTYYFLVIGTFQEIIDMFRSPTSEDEPIEDDGENSLGYTLLDYRKKMHSVHIKKLKLYTALVFILILILAGIFYGQKYLSNGKKLNLNLKLFNKTSKQLPTVTPSPADMSPTPTLTQVELKDRIASDSFNLKVSVLNGTDIAGLAASTGAKLKTAGFNNVDTGNTPEAYQTWRLSIKEKEDLLIEYLKAILELKQLDVIEATGGAVYDLEIIAGKSSQ</sequence>
<dbReference type="AlphaFoldDB" id="A0A0G1GAX8"/>
<keyword evidence="1" id="KW-0472">Membrane</keyword>
<evidence type="ECO:0000259" key="2">
    <source>
        <dbReference type="Pfam" id="PF13399"/>
    </source>
</evidence>
<feature type="transmembrane region" description="Helical" evidence="1">
    <location>
        <begin position="187"/>
        <end position="204"/>
    </location>
</feature>